<feature type="transmembrane region" description="Helical" evidence="2">
    <location>
        <begin position="31"/>
        <end position="50"/>
    </location>
</feature>
<evidence type="ECO:0000313" key="4">
    <source>
        <dbReference type="Proteomes" id="UP001157946"/>
    </source>
</evidence>
<sequence length="323" mass="35682">MRPILLGVIAAFFFAFTFVLNRAMELSGGSWIWSASLRYWFMVPFLFLIVGLRRNVKPLFVHMRAHPLPWLGWSVVGFGLFYAPMCFAAAYGPGWLIAGTWQVTIISGTLLAPFFWEKVQTPTGVRKVRQSIPWLALGVSMLIVVGIALMQLEHARQLSLTEIVGGILPVLVASFAYPLGNRKMMEVCEGKLDAYQRVLGMTLASLPFWLVLSIYGGLTVGAPSESQLFQSLLVALCSGVVATVLFFQATDMVKGDMQQLAAVEATQSAEVLFAVLMEVVWLQAELPSLWSWAGMGLVVVGMIFHSYLSHRKHAPRPSAKPEL</sequence>
<feature type="transmembrane region" description="Helical" evidence="2">
    <location>
        <begin position="132"/>
        <end position="152"/>
    </location>
</feature>
<dbReference type="InterPro" id="IPR037185">
    <property type="entry name" value="EmrE-like"/>
</dbReference>
<dbReference type="AlphaFoldDB" id="A0AA46AD56"/>
<proteinExistence type="predicted"/>
<feature type="transmembrane region" description="Helical" evidence="2">
    <location>
        <begin position="228"/>
        <end position="248"/>
    </location>
</feature>
<name>A0AA46AD56_9BACL</name>
<evidence type="ECO:0000256" key="2">
    <source>
        <dbReference type="SAM" id="Phobius"/>
    </source>
</evidence>
<dbReference type="RefSeq" id="WP_102991777.1">
    <property type="nucleotide sequence ID" value="NZ_FXTU01000001.1"/>
</dbReference>
<dbReference type="EMBL" id="FXTU01000001">
    <property type="protein sequence ID" value="SMP03118.1"/>
    <property type="molecule type" value="Genomic_DNA"/>
</dbReference>
<feature type="transmembrane region" description="Helical" evidence="2">
    <location>
        <begin position="96"/>
        <end position="116"/>
    </location>
</feature>
<comment type="subcellular location">
    <subcellularLocation>
        <location evidence="1">Endomembrane system</location>
        <topology evidence="1">Multi-pass membrane protein</topology>
    </subcellularLocation>
</comment>
<accession>A0AA46AD56</accession>
<feature type="transmembrane region" description="Helical" evidence="2">
    <location>
        <begin position="70"/>
        <end position="90"/>
    </location>
</feature>
<evidence type="ECO:0000256" key="1">
    <source>
        <dbReference type="ARBA" id="ARBA00004127"/>
    </source>
</evidence>
<dbReference type="Proteomes" id="UP001157946">
    <property type="component" value="Unassembled WGS sequence"/>
</dbReference>
<feature type="transmembrane region" description="Helical" evidence="2">
    <location>
        <begin position="198"/>
        <end position="216"/>
    </location>
</feature>
<evidence type="ECO:0000313" key="3">
    <source>
        <dbReference type="EMBL" id="SMP03118.1"/>
    </source>
</evidence>
<dbReference type="InterPro" id="IPR032713">
    <property type="entry name" value="EmrE"/>
</dbReference>
<reference evidence="3" key="1">
    <citation type="submission" date="2017-05" db="EMBL/GenBank/DDBJ databases">
        <authorList>
            <person name="Varghese N."/>
            <person name="Submissions S."/>
        </authorList>
    </citation>
    <scope>NUCLEOTIDE SEQUENCE</scope>
    <source>
        <strain evidence="3">DSM 45262</strain>
    </source>
</reference>
<organism evidence="3 4">
    <name type="scientific">Laceyella tengchongensis</name>
    <dbReference type="NCBI Taxonomy" id="574699"/>
    <lineage>
        <taxon>Bacteria</taxon>
        <taxon>Bacillati</taxon>
        <taxon>Bacillota</taxon>
        <taxon>Bacilli</taxon>
        <taxon>Bacillales</taxon>
        <taxon>Thermoactinomycetaceae</taxon>
        <taxon>Laceyella</taxon>
    </lineage>
</organism>
<keyword evidence="2" id="KW-0472">Membrane</keyword>
<keyword evidence="2" id="KW-1133">Transmembrane helix</keyword>
<dbReference type="SUPFAM" id="SSF103481">
    <property type="entry name" value="Multidrug resistance efflux transporter EmrE"/>
    <property type="match status" value="1"/>
</dbReference>
<dbReference type="Pfam" id="PF13536">
    <property type="entry name" value="EmrE"/>
    <property type="match status" value="1"/>
</dbReference>
<gene>
    <name evidence="3" type="ORF">SAMN06265361_101407</name>
</gene>
<feature type="transmembrane region" description="Helical" evidence="2">
    <location>
        <begin position="158"/>
        <end position="177"/>
    </location>
</feature>
<keyword evidence="2" id="KW-0812">Transmembrane</keyword>
<comment type="caution">
    <text evidence="3">The sequence shown here is derived from an EMBL/GenBank/DDBJ whole genome shotgun (WGS) entry which is preliminary data.</text>
</comment>
<protein>
    <submittedName>
        <fullName evidence="3">Multidrug resistance efflux transporter</fullName>
    </submittedName>
</protein>
<keyword evidence="4" id="KW-1185">Reference proteome</keyword>
<feature type="transmembrane region" description="Helical" evidence="2">
    <location>
        <begin position="289"/>
        <end position="308"/>
    </location>
</feature>